<dbReference type="InterPro" id="IPR014746">
    <property type="entry name" value="Gln_synth/guanido_kin_cat_dom"/>
</dbReference>
<gene>
    <name evidence="3" type="ORF">NCTC9695_06220</name>
</gene>
<sequence length="73" mass="7980">MPDEAVHGNVFKQQAASLPTTLDTACAAMAAGCAEALFGADFSRAYLAVKEVELNDYHRQVTAWERQYLGFLV</sequence>
<organism evidence="3 4">
    <name type="scientific">Chromobacterium violaceum</name>
    <dbReference type="NCBI Taxonomy" id="536"/>
    <lineage>
        <taxon>Bacteria</taxon>
        <taxon>Pseudomonadati</taxon>
        <taxon>Pseudomonadota</taxon>
        <taxon>Betaproteobacteria</taxon>
        <taxon>Neisseriales</taxon>
        <taxon>Chromobacteriaceae</taxon>
        <taxon>Chromobacterium</taxon>
    </lineage>
</organism>
<name>A0A3S4LPK3_CHRVL</name>
<protein>
    <submittedName>
        <fullName evidence="3">Glutamine synthetase, type III</fullName>
    </submittedName>
</protein>
<comment type="similarity">
    <text evidence="1">Belongs to the glutamine synthetase family.</text>
</comment>
<feature type="domain" description="GS catalytic" evidence="2">
    <location>
        <begin position="2"/>
        <end position="67"/>
    </location>
</feature>
<reference evidence="3 4" key="1">
    <citation type="submission" date="2018-12" db="EMBL/GenBank/DDBJ databases">
        <authorList>
            <consortium name="Pathogen Informatics"/>
        </authorList>
    </citation>
    <scope>NUCLEOTIDE SEQUENCE [LARGE SCALE GENOMIC DNA]</scope>
    <source>
        <strain evidence="3 4">NCTC9695</strain>
    </source>
</reference>
<dbReference type="SUPFAM" id="SSF55931">
    <property type="entry name" value="Glutamine synthetase/guanido kinase"/>
    <property type="match status" value="1"/>
</dbReference>
<dbReference type="Gene3D" id="3.30.590.10">
    <property type="entry name" value="Glutamine synthetase/guanido kinase, catalytic domain"/>
    <property type="match status" value="1"/>
</dbReference>
<dbReference type="AlphaFoldDB" id="A0A3S4LPK3"/>
<proteinExistence type="inferred from homology"/>
<accession>A0A3S4LPK3</accession>
<dbReference type="EMBL" id="LR134182">
    <property type="protein sequence ID" value="VEB45689.1"/>
    <property type="molecule type" value="Genomic_DNA"/>
</dbReference>
<dbReference type="Pfam" id="PF00120">
    <property type="entry name" value="Gln-synt_C"/>
    <property type="match status" value="1"/>
</dbReference>
<dbReference type="InterPro" id="IPR008146">
    <property type="entry name" value="Gln_synth_cat_dom"/>
</dbReference>
<dbReference type="GO" id="GO:0004356">
    <property type="term" value="F:glutamine synthetase activity"/>
    <property type="evidence" value="ECO:0007669"/>
    <property type="project" value="InterPro"/>
</dbReference>
<dbReference type="Proteomes" id="UP000275777">
    <property type="component" value="Chromosome"/>
</dbReference>
<evidence type="ECO:0000256" key="1">
    <source>
        <dbReference type="RuleBase" id="RU000384"/>
    </source>
</evidence>
<evidence type="ECO:0000313" key="3">
    <source>
        <dbReference type="EMBL" id="VEB45689.1"/>
    </source>
</evidence>
<evidence type="ECO:0000259" key="2">
    <source>
        <dbReference type="Pfam" id="PF00120"/>
    </source>
</evidence>
<evidence type="ECO:0000313" key="4">
    <source>
        <dbReference type="Proteomes" id="UP000275777"/>
    </source>
</evidence>